<dbReference type="PANTHER" id="PTHR45674:SF4">
    <property type="entry name" value="DNA LIGASE 1"/>
    <property type="match status" value="1"/>
</dbReference>
<keyword evidence="8 15" id="KW-0067">ATP-binding</keyword>
<dbReference type="PANTHER" id="PTHR45674">
    <property type="entry name" value="DNA LIGASE 1/3 FAMILY MEMBER"/>
    <property type="match status" value="1"/>
</dbReference>
<dbReference type="InterPro" id="IPR012309">
    <property type="entry name" value="DNA_ligase_ATP-dep_C"/>
</dbReference>
<evidence type="ECO:0000256" key="16">
    <source>
        <dbReference type="RuleBase" id="RU004196"/>
    </source>
</evidence>
<dbReference type="PROSITE" id="PS00333">
    <property type="entry name" value="DNA_LIGASE_A2"/>
    <property type="match status" value="1"/>
</dbReference>
<keyword evidence="6 15" id="KW-0547">Nucleotide-binding</keyword>
<dbReference type="GO" id="GO:0003910">
    <property type="term" value="F:DNA ligase (ATP) activity"/>
    <property type="evidence" value="ECO:0007669"/>
    <property type="project" value="UniProtKB-EC"/>
</dbReference>
<dbReference type="EC" id="6.5.1.1" evidence="15"/>
<keyword evidence="12" id="KW-0131">Cell cycle</keyword>
<evidence type="ECO:0000256" key="15">
    <source>
        <dbReference type="RuleBase" id="RU000617"/>
    </source>
</evidence>
<dbReference type="InterPro" id="IPR012310">
    <property type="entry name" value="DNA_ligase_ATP-dep_cent"/>
</dbReference>
<feature type="compositionally biased region" description="Low complexity" evidence="17">
    <location>
        <begin position="414"/>
        <end position="427"/>
    </location>
</feature>
<keyword evidence="20" id="KW-1185">Reference proteome</keyword>
<dbReference type="PROSITE" id="PS50160">
    <property type="entry name" value="DNA_LIGASE_A3"/>
    <property type="match status" value="1"/>
</dbReference>
<dbReference type="SUPFAM" id="SSF56091">
    <property type="entry name" value="DNA ligase/mRNA capping enzyme, catalytic domain"/>
    <property type="match status" value="1"/>
</dbReference>
<dbReference type="InterPro" id="IPR012308">
    <property type="entry name" value="DNA_ligase_ATP-dep_N"/>
</dbReference>
<keyword evidence="4" id="KW-0132">Cell division</keyword>
<dbReference type="AlphaFoldDB" id="A0AAN9A6W1"/>
<keyword evidence="7 15" id="KW-0227">DNA damage</keyword>
<evidence type="ECO:0000256" key="14">
    <source>
        <dbReference type="ARBA" id="ARBA00054532"/>
    </source>
</evidence>
<proteinExistence type="inferred from homology"/>
<dbReference type="GO" id="GO:0071897">
    <property type="term" value="P:DNA biosynthetic process"/>
    <property type="evidence" value="ECO:0007669"/>
    <property type="project" value="InterPro"/>
</dbReference>
<organism evidence="19 20">
    <name type="scientific">Halocaridina rubra</name>
    <name type="common">Hawaiian red shrimp</name>
    <dbReference type="NCBI Taxonomy" id="373956"/>
    <lineage>
        <taxon>Eukaryota</taxon>
        <taxon>Metazoa</taxon>
        <taxon>Ecdysozoa</taxon>
        <taxon>Arthropoda</taxon>
        <taxon>Crustacea</taxon>
        <taxon>Multicrustacea</taxon>
        <taxon>Malacostraca</taxon>
        <taxon>Eumalacostraca</taxon>
        <taxon>Eucarida</taxon>
        <taxon>Decapoda</taxon>
        <taxon>Pleocyemata</taxon>
        <taxon>Caridea</taxon>
        <taxon>Atyoidea</taxon>
        <taxon>Atyidae</taxon>
        <taxon>Halocaridina</taxon>
    </lineage>
</organism>
<keyword evidence="11" id="KW-0539">Nucleus</keyword>
<dbReference type="GO" id="GO:0005739">
    <property type="term" value="C:mitochondrion"/>
    <property type="evidence" value="ECO:0007669"/>
    <property type="project" value="TreeGrafter"/>
</dbReference>
<dbReference type="CDD" id="cd07900">
    <property type="entry name" value="Adenylation_DNA_ligase_I_Euk"/>
    <property type="match status" value="1"/>
</dbReference>
<dbReference type="Gene3D" id="3.30.470.30">
    <property type="entry name" value="DNA ligase/mRNA capping enzyme"/>
    <property type="match status" value="1"/>
</dbReference>
<dbReference type="GO" id="GO:0005524">
    <property type="term" value="F:ATP binding"/>
    <property type="evidence" value="ECO:0007669"/>
    <property type="project" value="UniProtKB-KW"/>
</dbReference>
<dbReference type="Proteomes" id="UP001381693">
    <property type="component" value="Unassembled WGS sequence"/>
</dbReference>
<dbReference type="Pfam" id="PF04679">
    <property type="entry name" value="DNA_ligase_A_C"/>
    <property type="match status" value="1"/>
</dbReference>
<evidence type="ECO:0000256" key="10">
    <source>
        <dbReference type="ARBA" id="ARBA00023204"/>
    </source>
</evidence>
<dbReference type="EMBL" id="JAXCGZ010003842">
    <property type="protein sequence ID" value="KAK7082956.1"/>
    <property type="molecule type" value="Genomic_DNA"/>
</dbReference>
<keyword evidence="5" id="KW-0235">DNA replication</keyword>
<dbReference type="FunFam" id="2.40.50.140:FF:000062">
    <property type="entry name" value="DNA ligase"/>
    <property type="match status" value="1"/>
</dbReference>
<feature type="compositionally biased region" description="Low complexity" evidence="17">
    <location>
        <begin position="175"/>
        <end position="190"/>
    </location>
</feature>
<evidence type="ECO:0000256" key="8">
    <source>
        <dbReference type="ARBA" id="ARBA00022840"/>
    </source>
</evidence>
<comment type="catalytic activity">
    <reaction evidence="13 15">
        <text>ATP + (deoxyribonucleotide)n-3'-hydroxyl + 5'-phospho-(deoxyribonucleotide)m = (deoxyribonucleotide)n+m + AMP + diphosphate.</text>
        <dbReference type="EC" id="6.5.1.1"/>
    </reaction>
</comment>
<feature type="compositionally biased region" description="Basic and acidic residues" evidence="17">
    <location>
        <begin position="384"/>
        <end position="394"/>
    </location>
</feature>
<dbReference type="NCBIfam" id="TIGR00574">
    <property type="entry name" value="dnl1"/>
    <property type="match status" value="1"/>
</dbReference>
<name>A0AAN9A6W1_HALRR</name>
<evidence type="ECO:0000259" key="18">
    <source>
        <dbReference type="PROSITE" id="PS50160"/>
    </source>
</evidence>
<keyword evidence="10 15" id="KW-0234">DNA repair</keyword>
<dbReference type="GO" id="GO:0006310">
    <property type="term" value="P:DNA recombination"/>
    <property type="evidence" value="ECO:0007669"/>
    <property type="project" value="UniProtKB-KW"/>
</dbReference>
<dbReference type="InterPro" id="IPR016059">
    <property type="entry name" value="DNA_ligase_ATP-dep_CS"/>
</dbReference>
<feature type="compositionally biased region" description="Basic and acidic residues" evidence="17">
    <location>
        <begin position="119"/>
        <end position="143"/>
    </location>
</feature>
<dbReference type="Gene3D" id="2.40.50.140">
    <property type="entry name" value="Nucleic acid-binding proteins"/>
    <property type="match status" value="1"/>
</dbReference>
<dbReference type="GO" id="GO:0005634">
    <property type="term" value="C:nucleus"/>
    <property type="evidence" value="ECO:0007669"/>
    <property type="project" value="UniProtKB-SubCell"/>
</dbReference>
<keyword evidence="3 15" id="KW-0436">Ligase</keyword>
<dbReference type="PROSITE" id="PS00697">
    <property type="entry name" value="DNA_LIGASE_A1"/>
    <property type="match status" value="1"/>
</dbReference>
<dbReference type="FunFam" id="1.10.3260.10:FF:000001">
    <property type="entry name" value="DNA ligase"/>
    <property type="match status" value="1"/>
</dbReference>
<feature type="compositionally biased region" description="Basic and acidic residues" evidence="17">
    <location>
        <begin position="258"/>
        <end position="268"/>
    </location>
</feature>
<feature type="domain" description="ATP-dependent DNA ligase family profile" evidence="18">
    <location>
        <begin position="811"/>
        <end position="947"/>
    </location>
</feature>
<dbReference type="Pfam" id="PF01068">
    <property type="entry name" value="DNA_ligase_A_M"/>
    <property type="match status" value="1"/>
</dbReference>
<dbReference type="InterPro" id="IPR000977">
    <property type="entry name" value="DNA_ligase_ATP-dep"/>
</dbReference>
<dbReference type="CDD" id="cd07969">
    <property type="entry name" value="OBF_DNA_ligase_I"/>
    <property type="match status" value="1"/>
</dbReference>
<sequence length="1080" mass="120987">MVQKSILSFFSAAKAKKPETEVGEAPGEGRSRDPSISPKKSSSLENDSPIKIASSRRSRVIDSDSEDEDKPTTSSSPDKGEEEKENLMKKTTKTEGKKKSTPKQTKKKSTRKTLSGNDKSSKKDLKKDEEKSEESRESEKDIAAESSDIEESPNLNKENQKRKNAEEDQVESMSDDAGTSSANTSSSVSVPTPKERGLGFTPDTVPPLRKTARKQMKRKSDGLESRQIEIIKKMKSEESDGKKVKQKKASSPDPDEKEEVKVEAKEEPMDVDIAVEANAKKKLTDKKPIHSFFAPRSTKKSVKVEESNEGPSSQKESLSPSKKTIERNGNESEEEHCSSPVKKQKKAVPAKKKNLIESDSEEEEGGEKKEATPKTQVLKSPKSLSKDKEEELPKKLSASAKESPKTDKKPVVNPFAPKAAGAGDPGASYNPTKTNYHPIKDAFWDQSTKVPYLALAKTFEYIENTSGRLKTIEILCNFLRSVILLSPKDFLYCVYLCLNKVAPAFEGIELNIGDSILMKAIAQTSGRSVDKIKQDAEEQGDLGIVAEQSRSNQRLMFQPAKLTVSSVFERLKDIALMTGHSVQNKKIDKIKGMFVACRFSEARYLIRSLRGKLRIGLAEQSVLQAIAQACFLTPPCQDYPPEVLNAGKGLSAEKLKVQMDNYTLILKTTYCEFPSYDKIISVLMKEGLEALPTHCKLTPGVPLMPMLAHPTTGVSEVLKRFENAKFTCEFKYDGERAQIHMKEDGTINIYSRNQENNTTKYPDIIARFKSAVGNDVKSCVLDSEAVAWDPEKKQILPFQILSTRKRKDVNKEDIKVQVCVFPFDLLYLNGEPLVREPFEKRRALLKENFREVEGEFVFAKSMDSTNTEDIEEFLEESIKGNCEGLMVKTLNVDATYEIAKRSRNWLKLKKDYLDGVGDTVDAVVIGGYYGKGKRKGVYGCFLLACYEPDNEEFQTICKIGTGFTEEELQTHTSFLKEHVIQKPKSYYRYDNSHEPDVWFEAVQVWEVKFADLSISPHHKAASGIVDPEKGISLRFPRIVRIRDDKTPETATSASQIAELYNSQAQIQNKKATDVAEEDYY</sequence>
<evidence type="ECO:0000313" key="20">
    <source>
        <dbReference type="Proteomes" id="UP001381693"/>
    </source>
</evidence>
<feature type="compositionally biased region" description="Basic residues" evidence="17">
    <location>
        <begin position="342"/>
        <end position="353"/>
    </location>
</feature>
<comment type="subcellular location">
    <subcellularLocation>
        <location evidence="1">Nucleus</location>
    </subcellularLocation>
</comment>
<feature type="compositionally biased region" description="Polar residues" evidence="17">
    <location>
        <begin position="309"/>
        <end position="322"/>
    </location>
</feature>
<accession>A0AAN9A6W1</accession>
<feature type="compositionally biased region" description="Basic residues" evidence="17">
    <location>
        <begin position="99"/>
        <end position="111"/>
    </location>
</feature>
<evidence type="ECO:0000256" key="17">
    <source>
        <dbReference type="SAM" id="MobiDB-lite"/>
    </source>
</evidence>
<feature type="region of interest" description="Disordered" evidence="17">
    <location>
        <begin position="1"/>
        <end position="432"/>
    </location>
</feature>
<dbReference type="FunFam" id="3.30.470.30:FF:000016">
    <property type="entry name" value="DNA ligase"/>
    <property type="match status" value="1"/>
</dbReference>
<evidence type="ECO:0000256" key="5">
    <source>
        <dbReference type="ARBA" id="ARBA00022705"/>
    </source>
</evidence>
<comment type="function">
    <text evidence="14">DNA ligase that seals nicks in double-stranded DNA during DNA replication, DNA recombination and DNA repair.</text>
</comment>
<dbReference type="InterPro" id="IPR050191">
    <property type="entry name" value="ATP-dep_DNA_ligase"/>
</dbReference>
<dbReference type="InterPro" id="IPR036599">
    <property type="entry name" value="DNA_ligase_N_sf"/>
</dbReference>
<evidence type="ECO:0000313" key="19">
    <source>
        <dbReference type="EMBL" id="KAK7082956.1"/>
    </source>
</evidence>
<dbReference type="GO" id="GO:1903461">
    <property type="term" value="P:Okazaki fragment processing involved in mitotic DNA replication"/>
    <property type="evidence" value="ECO:0007669"/>
    <property type="project" value="TreeGrafter"/>
</dbReference>
<evidence type="ECO:0000256" key="12">
    <source>
        <dbReference type="ARBA" id="ARBA00023306"/>
    </source>
</evidence>
<feature type="compositionally biased region" description="Basic and acidic residues" evidence="17">
    <location>
        <begin position="218"/>
        <end position="243"/>
    </location>
</feature>
<dbReference type="Gene3D" id="1.10.3260.10">
    <property type="entry name" value="DNA ligase, ATP-dependent, N-terminal domain"/>
    <property type="match status" value="1"/>
</dbReference>
<dbReference type="Gene3D" id="3.30.1490.70">
    <property type="match status" value="1"/>
</dbReference>
<protein>
    <recommendedName>
        <fullName evidence="15">DNA ligase</fullName>
        <ecNumber evidence="15">6.5.1.1</ecNumber>
    </recommendedName>
</protein>
<evidence type="ECO:0000256" key="7">
    <source>
        <dbReference type="ARBA" id="ARBA00022763"/>
    </source>
</evidence>
<evidence type="ECO:0000256" key="4">
    <source>
        <dbReference type="ARBA" id="ARBA00022618"/>
    </source>
</evidence>
<evidence type="ECO:0000256" key="2">
    <source>
        <dbReference type="ARBA" id="ARBA00007572"/>
    </source>
</evidence>
<dbReference type="SUPFAM" id="SSF50249">
    <property type="entry name" value="Nucleic acid-binding proteins"/>
    <property type="match status" value="1"/>
</dbReference>
<reference evidence="19 20" key="1">
    <citation type="submission" date="2023-11" db="EMBL/GenBank/DDBJ databases">
        <title>Halocaridina rubra genome assembly.</title>
        <authorList>
            <person name="Smith C."/>
        </authorList>
    </citation>
    <scope>NUCLEOTIDE SEQUENCE [LARGE SCALE GENOMIC DNA]</scope>
    <source>
        <strain evidence="19">EP-1</strain>
        <tissue evidence="19">Whole</tissue>
    </source>
</reference>
<feature type="compositionally biased region" description="Basic and acidic residues" evidence="17">
    <location>
        <begin position="78"/>
        <end position="98"/>
    </location>
</feature>
<dbReference type="GO" id="GO:0051301">
    <property type="term" value="P:cell division"/>
    <property type="evidence" value="ECO:0007669"/>
    <property type="project" value="UniProtKB-KW"/>
</dbReference>
<evidence type="ECO:0000256" key="3">
    <source>
        <dbReference type="ARBA" id="ARBA00022598"/>
    </source>
</evidence>
<evidence type="ECO:0000256" key="13">
    <source>
        <dbReference type="ARBA" id="ARBA00034003"/>
    </source>
</evidence>
<dbReference type="SUPFAM" id="SSF117018">
    <property type="entry name" value="ATP-dependent DNA ligase DNA-binding domain"/>
    <property type="match status" value="1"/>
</dbReference>
<evidence type="ECO:0000256" key="9">
    <source>
        <dbReference type="ARBA" id="ARBA00023172"/>
    </source>
</evidence>
<comment type="similarity">
    <text evidence="2 16">Belongs to the ATP-dependent DNA ligase family.</text>
</comment>
<comment type="caution">
    <text evidence="19">The sequence shown here is derived from an EMBL/GenBank/DDBJ whole genome shotgun (WGS) entry which is preliminary data.</text>
</comment>
<evidence type="ECO:0000256" key="6">
    <source>
        <dbReference type="ARBA" id="ARBA00022741"/>
    </source>
</evidence>
<evidence type="ECO:0000256" key="1">
    <source>
        <dbReference type="ARBA" id="ARBA00004123"/>
    </source>
</evidence>
<evidence type="ECO:0000256" key="11">
    <source>
        <dbReference type="ARBA" id="ARBA00023242"/>
    </source>
</evidence>
<keyword evidence="9 15" id="KW-0233">DNA recombination</keyword>
<gene>
    <name evidence="19" type="primary">LIG1</name>
    <name evidence="19" type="ORF">SK128_013331</name>
</gene>
<dbReference type="GO" id="GO:0006281">
    <property type="term" value="P:DNA repair"/>
    <property type="evidence" value="ECO:0007669"/>
    <property type="project" value="UniProtKB-KW"/>
</dbReference>
<dbReference type="InterPro" id="IPR012340">
    <property type="entry name" value="NA-bd_OB-fold"/>
</dbReference>
<dbReference type="Pfam" id="PF04675">
    <property type="entry name" value="DNA_ligase_A_N"/>
    <property type="match status" value="1"/>
</dbReference>
<dbReference type="GO" id="GO:0003677">
    <property type="term" value="F:DNA binding"/>
    <property type="evidence" value="ECO:0007669"/>
    <property type="project" value="InterPro"/>
</dbReference>